<gene>
    <name evidence="1" type="ORF">J27TS8_30020</name>
</gene>
<dbReference type="AlphaFoldDB" id="A0A919WJP7"/>
<evidence type="ECO:0000313" key="2">
    <source>
        <dbReference type="Proteomes" id="UP000682111"/>
    </source>
</evidence>
<keyword evidence="2" id="KW-1185">Reference proteome</keyword>
<proteinExistence type="predicted"/>
<dbReference type="Proteomes" id="UP000682111">
    <property type="component" value="Unassembled WGS sequence"/>
</dbReference>
<evidence type="ECO:0000313" key="1">
    <source>
        <dbReference type="EMBL" id="GIN63009.1"/>
    </source>
</evidence>
<accession>A0A919WJP7</accession>
<protein>
    <submittedName>
        <fullName evidence="1">Uncharacterized protein</fullName>
    </submittedName>
</protein>
<organism evidence="1 2">
    <name type="scientific">Robertmurraya siralis</name>
    <dbReference type="NCBI Taxonomy" id="77777"/>
    <lineage>
        <taxon>Bacteria</taxon>
        <taxon>Bacillati</taxon>
        <taxon>Bacillota</taxon>
        <taxon>Bacilli</taxon>
        <taxon>Bacillales</taxon>
        <taxon>Bacillaceae</taxon>
        <taxon>Robertmurraya</taxon>
    </lineage>
</organism>
<comment type="caution">
    <text evidence="1">The sequence shown here is derived from an EMBL/GenBank/DDBJ whole genome shotgun (WGS) entry which is preliminary data.</text>
</comment>
<dbReference type="EMBL" id="BORC01000005">
    <property type="protein sequence ID" value="GIN63009.1"/>
    <property type="molecule type" value="Genomic_DNA"/>
</dbReference>
<name>A0A919WJP7_9BACI</name>
<reference evidence="1" key="1">
    <citation type="submission" date="2021-03" db="EMBL/GenBank/DDBJ databases">
        <title>Antimicrobial resistance genes in bacteria isolated from Japanese honey, and their potential for conferring macrolide and lincosamide resistance in the American foulbrood pathogen Paenibacillus larvae.</title>
        <authorList>
            <person name="Okamoto M."/>
            <person name="Kumagai M."/>
            <person name="Kanamori H."/>
            <person name="Takamatsu D."/>
        </authorList>
    </citation>
    <scope>NUCLEOTIDE SEQUENCE</scope>
    <source>
        <strain evidence="1">J27TS8</strain>
    </source>
</reference>
<sequence length="47" mass="5506">MAKFTREDKLPFNYYGLEKTVRNTRIRYPSIKENGVSIHEKGTQSTT</sequence>